<comment type="similarity">
    <text evidence="1 2">Belongs to the outer membrane factor (OMF) (TC 1.B.17) family.</text>
</comment>
<keyword evidence="5" id="KW-1185">Reference proteome</keyword>
<protein>
    <submittedName>
        <fullName evidence="4">Efflux transporter outer membrane subunit</fullName>
    </submittedName>
</protein>
<dbReference type="Proteomes" id="UP000480178">
    <property type="component" value="Chromosome"/>
</dbReference>
<feature type="coiled-coil region" evidence="3">
    <location>
        <begin position="385"/>
        <end position="450"/>
    </location>
</feature>
<dbReference type="PANTHER" id="PTHR30203">
    <property type="entry name" value="OUTER MEMBRANE CATION EFFLUX PROTEIN"/>
    <property type="match status" value="1"/>
</dbReference>
<dbReference type="InterPro" id="IPR010131">
    <property type="entry name" value="MdtP/NodT-like"/>
</dbReference>
<feature type="chain" id="PRO_5025716822" evidence="2">
    <location>
        <begin position="23"/>
        <end position="466"/>
    </location>
</feature>
<keyword evidence="2" id="KW-0812">Transmembrane</keyword>
<dbReference type="Pfam" id="PF02321">
    <property type="entry name" value="OEP"/>
    <property type="match status" value="2"/>
</dbReference>
<proteinExistence type="inferred from homology"/>
<keyword evidence="3" id="KW-0175">Coiled coil</keyword>
<keyword evidence="2" id="KW-0564">Palmitate</keyword>
<sequence length="466" mass="52019">MKRFNIYIIGALLWLHASLGFAQSGDIAAEKWKWQSASSQTAAIPKDNQWWKVFNDSTLDSLIELGLANNLDLKAIMSRLDEARTRVKVAQSYYLPSVRLSPYVATQNLAPNRPVAIQLQDGQQLSRFTLNTYQIPLDVSYELDIWQRIGKQVQVNQLLAQATEAEQQTVRLIVTSEIARIYLLLRTTDTEKFVLERSMKLRDSTLAVVQERFKAGLITQMDVQRAETEVANIRVQLQGIQRSRTELELSIGVLTGVPSASIFINEAPLPENLPVVPVTTPAQVLLRRPDLLQSERLVEAANEQIKINKTALRPRLSLVGSAGLISQEPGNLLSANSATYLLGASVSVPIYEGNRNRNNVLIAQHQAQAISATYQQRVLTAGREIETALANLQILSEQINSQQQALESARRTRLYAHELYVKGLTTFLEVVDAERTTLELERQAVNLKGQQAIYTISLIKAIGGSW</sequence>
<dbReference type="SUPFAM" id="SSF56954">
    <property type="entry name" value="Outer membrane efflux proteins (OEP)"/>
    <property type="match status" value="1"/>
</dbReference>
<dbReference type="Gene3D" id="2.20.200.10">
    <property type="entry name" value="Outer membrane efflux proteins (OEP)"/>
    <property type="match status" value="1"/>
</dbReference>
<dbReference type="GO" id="GO:0005886">
    <property type="term" value="C:plasma membrane"/>
    <property type="evidence" value="ECO:0007669"/>
    <property type="project" value="UniProtKB-SubCell"/>
</dbReference>
<comment type="subcellular location">
    <subcellularLocation>
        <location evidence="2">Cell membrane</location>
        <topology evidence="2">Lipid-anchor</topology>
    </subcellularLocation>
</comment>
<keyword evidence="2" id="KW-0732">Signal</keyword>
<evidence type="ECO:0000313" key="4">
    <source>
        <dbReference type="EMBL" id="QHT70621.1"/>
    </source>
</evidence>
<reference evidence="4 5" key="1">
    <citation type="submission" date="2020-01" db="EMBL/GenBank/DDBJ databases">
        <authorList>
            <person name="Kim M.K."/>
        </authorList>
    </citation>
    <scope>NUCLEOTIDE SEQUENCE [LARGE SCALE GENOMIC DNA]</scope>
    <source>
        <strain evidence="4 5">172606-1</strain>
    </source>
</reference>
<evidence type="ECO:0000256" key="3">
    <source>
        <dbReference type="SAM" id="Coils"/>
    </source>
</evidence>
<keyword evidence="2" id="KW-1134">Transmembrane beta strand</keyword>
<organism evidence="4 5">
    <name type="scientific">Rhodocytophaga rosea</name>
    <dbReference type="NCBI Taxonomy" id="2704465"/>
    <lineage>
        <taxon>Bacteria</taxon>
        <taxon>Pseudomonadati</taxon>
        <taxon>Bacteroidota</taxon>
        <taxon>Cytophagia</taxon>
        <taxon>Cytophagales</taxon>
        <taxon>Rhodocytophagaceae</taxon>
        <taxon>Rhodocytophaga</taxon>
    </lineage>
</organism>
<keyword evidence="2" id="KW-0449">Lipoprotein</keyword>
<keyword evidence="2" id="KW-0472">Membrane</keyword>
<accession>A0A6C0GRC3</accession>
<name>A0A6C0GRC3_9BACT</name>
<feature type="signal peptide" evidence="2">
    <location>
        <begin position="1"/>
        <end position="22"/>
    </location>
</feature>
<dbReference type="EMBL" id="CP048222">
    <property type="protein sequence ID" value="QHT70621.1"/>
    <property type="molecule type" value="Genomic_DNA"/>
</dbReference>
<dbReference type="InterPro" id="IPR003423">
    <property type="entry name" value="OMP_efflux"/>
</dbReference>
<evidence type="ECO:0000313" key="5">
    <source>
        <dbReference type="Proteomes" id="UP000480178"/>
    </source>
</evidence>
<dbReference type="KEGG" id="rhoz:GXP67_30195"/>
<dbReference type="RefSeq" id="WP_162446597.1">
    <property type="nucleotide sequence ID" value="NZ_CP048222.1"/>
</dbReference>
<dbReference type="NCBIfam" id="TIGR01845">
    <property type="entry name" value="outer_NodT"/>
    <property type="match status" value="1"/>
</dbReference>
<dbReference type="GO" id="GO:0015562">
    <property type="term" value="F:efflux transmembrane transporter activity"/>
    <property type="evidence" value="ECO:0007669"/>
    <property type="project" value="InterPro"/>
</dbReference>
<gene>
    <name evidence="4" type="ORF">GXP67_30195</name>
</gene>
<dbReference type="AlphaFoldDB" id="A0A6C0GRC3"/>
<evidence type="ECO:0000256" key="1">
    <source>
        <dbReference type="ARBA" id="ARBA00007613"/>
    </source>
</evidence>
<dbReference type="Gene3D" id="1.20.1600.10">
    <property type="entry name" value="Outer membrane efflux proteins (OEP)"/>
    <property type="match status" value="1"/>
</dbReference>
<evidence type="ECO:0000256" key="2">
    <source>
        <dbReference type="RuleBase" id="RU362097"/>
    </source>
</evidence>
<dbReference type="PANTHER" id="PTHR30203:SF30">
    <property type="entry name" value="OUTER MEMBRANE PROTEIN-RELATED"/>
    <property type="match status" value="1"/>
</dbReference>